<dbReference type="InterPro" id="IPR036615">
    <property type="entry name" value="Mur_ligase_C_dom_sf"/>
</dbReference>
<dbReference type="RefSeq" id="WP_303681787.1">
    <property type="nucleotide sequence ID" value="NZ_LVWG01000032.1"/>
</dbReference>
<dbReference type="EMBL" id="LVWG01000032">
    <property type="protein sequence ID" value="KZK73989.1"/>
    <property type="molecule type" value="Genomic_DNA"/>
</dbReference>
<dbReference type="InterPro" id="IPR004101">
    <property type="entry name" value="Mur_ligase_C"/>
</dbReference>
<dbReference type="Proteomes" id="UP000076481">
    <property type="component" value="Unassembled WGS sequence"/>
</dbReference>
<dbReference type="PANTHER" id="PTHR43445:SF5">
    <property type="entry name" value="UDP-N-ACETYLMURAMATE--L-ALANYL-GAMMA-D-GLUTAMYL-MESO-2,6-DIAMINOHEPTANDIOATE LIGASE"/>
    <property type="match status" value="1"/>
</dbReference>
<proteinExistence type="predicted"/>
<dbReference type="GO" id="GO:0051301">
    <property type="term" value="P:cell division"/>
    <property type="evidence" value="ECO:0007669"/>
    <property type="project" value="UniProtKB-KW"/>
</dbReference>
<evidence type="ECO:0000313" key="12">
    <source>
        <dbReference type="EMBL" id="KZK73989.1"/>
    </source>
</evidence>
<dbReference type="GO" id="GO:0071555">
    <property type="term" value="P:cell wall organization"/>
    <property type="evidence" value="ECO:0007669"/>
    <property type="project" value="UniProtKB-KW"/>
</dbReference>
<evidence type="ECO:0000256" key="6">
    <source>
        <dbReference type="ARBA" id="ARBA00022984"/>
    </source>
</evidence>
<name>A0A165LFY7_PELLU</name>
<dbReference type="GO" id="GO:0008360">
    <property type="term" value="P:regulation of cell shape"/>
    <property type="evidence" value="ECO:0007669"/>
    <property type="project" value="UniProtKB-KW"/>
</dbReference>
<gene>
    <name evidence="12" type="ORF">A3K90_07145</name>
</gene>
<protein>
    <submittedName>
        <fullName evidence="12">UDP-N-acetylmuramate--alanine ligase</fullName>
    </submittedName>
</protein>
<keyword evidence="4" id="KW-0067">ATP-binding</keyword>
<dbReference type="SUPFAM" id="SSF53244">
    <property type="entry name" value="MurD-like peptide ligases, peptide-binding domain"/>
    <property type="match status" value="1"/>
</dbReference>
<dbReference type="InterPro" id="IPR013221">
    <property type="entry name" value="Mur_ligase_cen"/>
</dbReference>
<evidence type="ECO:0000256" key="1">
    <source>
        <dbReference type="ARBA" id="ARBA00022598"/>
    </source>
</evidence>
<accession>A0A165LFY7</accession>
<dbReference type="Pfam" id="PF02875">
    <property type="entry name" value="Mur_ligase_C"/>
    <property type="match status" value="1"/>
</dbReference>
<dbReference type="InterPro" id="IPR050061">
    <property type="entry name" value="MurCDEF_pg_biosynth"/>
</dbReference>
<evidence type="ECO:0000256" key="8">
    <source>
        <dbReference type="ARBA" id="ARBA00023316"/>
    </source>
</evidence>
<organism evidence="12 13">
    <name type="scientific">Pelodictyon luteolum</name>
    <dbReference type="NCBI Taxonomy" id="1100"/>
    <lineage>
        <taxon>Bacteria</taxon>
        <taxon>Pseudomonadati</taxon>
        <taxon>Chlorobiota</taxon>
        <taxon>Chlorobiia</taxon>
        <taxon>Chlorobiales</taxon>
        <taxon>Chlorobiaceae</taxon>
        <taxon>Chlorobium/Pelodictyon group</taxon>
        <taxon>Pelodictyon</taxon>
    </lineage>
</organism>
<dbReference type="GO" id="GO:0005524">
    <property type="term" value="F:ATP binding"/>
    <property type="evidence" value="ECO:0007669"/>
    <property type="project" value="UniProtKB-KW"/>
</dbReference>
<evidence type="ECO:0000259" key="9">
    <source>
        <dbReference type="Pfam" id="PF01225"/>
    </source>
</evidence>
<dbReference type="GO" id="GO:0016881">
    <property type="term" value="F:acid-amino acid ligase activity"/>
    <property type="evidence" value="ECO:0007669"/>
    <property type="project" value="InterPro"/>
</dbReference>
<keyword evidence="6" id="KW-0573">Peptidoglycan synthesis</keyword>
<dbReference type="Gene3D" id="3.90.190.20">
    <property type="entry name" value="Mur ligase, C-terminal domain"/>
    <property type="match status" value="1"/>
</dbReference>
<reference evidence="12 13" key="1">
    <citation type="submission" date="2016-03" db="EMBL/GenBank/DDBJ databases">
        <title>Speciation and ecological success in dimly lit waters: horizontal gene transfer in a green sulfur bacteria bloom unveiled by metagenomic assembly.</title>
        <authorList>
            <person name="Llorens-Mares T."/>
            <person name="Liu Z."/>
            <person name="Allen L.Z."/>
            <person name="Rusch D.B."/>
            <person name="Craig M.T."/>
            <person name="Dupont C.L."/>
            <person name="Bryant D.A."/>
            <person name="Casamayor E.O."/>
        </authorList>
    </citation>
    <scope>NUCLEOTIDE SEQUENCE [LARGE SCALE GENOMIC DNA]</scope>
    <source>
        <strain evidence="12">CIII</strain>
    </source>
</reference>
<evidence type="ECO:0000256" key="4">
    <source>
        <dbReference type="ARBA" id="ARBA00022840"/>
    </source>
</evidence>
<evidence type="ECO:0000256" key="3">
    <source>
        <dbReference type="ARBA" id="ARBA00022741"/>
    </source>
</evidence>
<dbReference type="AlphaFoldDB" id="A0A165LFY7"/>
<feature type="domain" description="Mur ligase C-terminal" evidence="10">
    <location>
        <begin position="321"/>
        <end position="456"/>
    </location>
</feature>
<dbReference type="Gene3D" id="3.40.1190.10">
    <property type="entry name" value="Mur-like, catalytic domain"/>
    <property type="match status" value="1"/>
</dbReference>
<evidence type="ECO:0000256" key="2">
    <source>
        <dbReference type="ARBA" id="ARBA00022618"/>
    </source>
</evidence>
<dbReference type="GO" id="GO:0009252">
    <property type="term" value="P:peptidoglycan biosynthetic process"/>
    <property type="evidence" value="ECO:0007669"/>
    <property type="project" value="UniProtKB-KW"/>
</dbReference>
<evidence type="ECO:0000256" key="5">
    <source>
        <dbReference type="ARBA" id="ARBA00022960"/>
    </source>
</evidence>
<dbReference type="Pfam" id="PF01225">
    <property type="entry name" value="Mur_ligase"/>
    <property type="match status" value="1"/>
</dbReference>
<keyword evidence="1 12" id="KW-0436">Ligase</keyword>
<keyword evidence="3" id="KW-0547">Nucleotide-binding</keyword>
<dbReference type="Pfam" id="PF08245">
    <property type="entry name" value="Mur_ligase_M"/>
    <property type="match status" value="1"/>
</dbReference>
<keyword evidence="5" id="KW-0133">Cell shape</keyword>
<dbReference type="InterPro" id="IPR000713">
    <property type="entry name" value="Mur_ligase_N"/>
</dbReference>
<keyword evidence="7" id="KW-0131">Cell cycle</keyword>
<dbReference type="SUPFAM" id="SSF53623">
    <property type="entry name" value="MurD-like peptide ligases, catalytic domain"/>
    <property type="match status" value="1"/>
</dbReference>
<evidence type="ECO:0000256" key="7">
    <source>
        <dbReference type="ARBA" id="ARBA00023306"/>
    </source>
</evidence>
<keyword evidence="2" id="KW-0132">Cell division</keyword>
<dbReference type="PANTHER" id="PTHR43445">
    <property type="entry name" value="UDP-N-ACETYLMURAMATE--L-ALANINE LIGASE-RELATED"/>
    <property type="match status" value="1"/>
</dbReference>
<feature type="domain" description="Mur ligase N-terminal catalytic" evidence="9">
    <location>
        <begin position="4"/>
        <end position="97"/>
    </location>
</feature>
<sequence>MSSIYFIGIGGTAMASVAVALSRIGHAVTGSDTGLYPPMSTYLDEHNIRYFNGFNPENLKQVMPDMVVVGNAVSRGNEELEYALNEKMELVSMPDLVRRELIGHNTSIVVAGTHGKTTTTSIIAWLLEYGGLKPGFLVGGIPENFGIGCRPSGRSEAGFFVSEGDEYDTAFFDKRSKFLLYRPDIGLINNVEFDHADIFNSLEEIKRSFRLFVNLIPSNGALIVNGDDPAAMEVAAGARCRVETFGLTEGCDWMARNIEVGENGSAFDLYYKGSLERRFHAPLFGNYNITNTVASIAVATLAGMTLQQTAEALPGFLRPKRRMETIGTFEGNITVVEDFAHHPTAIKVTLEAIRERWPQRRIITCFEPRSNTTTRNIFQRELAECFGPAEVVVMGKVHRPERYGPEGSLDTGKLKEALEAEGKTVFLAGADPDDYPGDIIRFLHENLHPNDVVLMLTNGSFAGLKTAFTESFQKK</sequence>
<keyword evidence="8" id="KW-0961">Cell wall biogenesis/degradation</keyword>
<dbReference type="InterPro" id="IPR036565">
    <property type="entry name" value="Mur-like_cat_sf"/>
</dbReference>
<evidence type="ECO:0000259" key="10">
    <source>
        <dbReference type="Pfam" id="PF02875"/>
    </source>
</evidence>
<dbReference type="SUPFAM" id="SSF51984">
    <property type="entry name" value="MurCD N-terminal domain"/>
    <property type="match status" value="1"/>
</dbReference>
<evidence type="ECO:0000259" key="11">
    <source>
        <dbReference type="Pfam" id="PF08245"/>
    </source>
</evidence>
<dbReference type="Gene3D" id="3.40.50.720">
    <property type="entry name" value="NAD(P)-binding Rossmann-like Domain"/>
    <property type="match status" value="1"/>
</dbReference>
<comment type="caution">
    <text evidence="12">The sequence shown here is derived from an EMBL/GenBank/DDBJ whole genome shotgun (WGS) entry which is preliminary data.</text>
</comment>
<feature type="domain" description="Mur ligase central" evidence="11">
    <location>
        <begin position="110"/>
        <end position="299"/>
    </location>
</feature>
<evidence type="ECO:0000313" key="13">
    <source>
        <dbReference type="Proteomes" id="UP000076481"/>
    </source>
</evidence>